<dbReference type="SUPFAM" id="SSF54211">
    <property type="entry name" value="Ribosomal protein S5 domain 2-like"/>
    <property type="match status" value="1"/>
</dbReference>
<sequence>MSIPSTPTPQPKSPNPTSSSSRLVSVSALRLETCGVWRAWLGDSSYAAFAAFLASQSSWDAFMGTDDSKSRARFGSSLGFELALRQGRVSLFLRSSSSSSASAASSVDSLASNLNSAYLQLHGDDVYFSLEDFGFKGAGIDLLSLNVMEGKICWDLYIEGLVINADGNLLDALGAAIKAASGTKEGSSGSPVIDWQGQAVALNAGSKSSRASAFVLPLERMSCCSSIFYDLTLISLIALCLCGVDLNILSSF</sequence>
<keyword evidence="3" id="KW-1185">Reference proteome</keyword>
<dbReference type="Proteomes" id="UP001420932">
    <property type="component" value="Unassembled WGS sequence"/>
</dbReference>
<organism evidence="2 3">
    <name type="scientific">Stephania yunnanensis</name>
    <dbReference type="NCBI Taxonomy" id="152371"/>
    <lineage>
        <taxon>Eukaryota</taxon>
        <taxon>Viridiplantae</taxon>
        <taxon>Streptophyta</taxon>
        <taxon>Embryophyta</taxon>
        <taxon>Tracheophyta</taxon>
        <taxon>Spermatophyta</taxon>
        <taxon>Magnoliopsida</taxon>
        <taxon>Ranunculales</taxon>
        <taxon>Menispermaceae</taxon>
        <taxon>Menispermoideae</taxon>
        <taxon>Cissampelideae</taxon>
        <taxon>Stephania</taxon>
    </lineage>
</organism>
<dbReference type="InterPro" id="IPR027408">
    <property type="entry name" value="PNPase/RNase_PH_dom_sf"/>
</dbReference>
<accession>A0AAP0NY90</accession>
<feature type="compositionally biased region" description="Pro residues" evidence="1">
    <location>
        <begin position="1"/>
        <end position="14"/>
    </location>
</feature>
<protein>
    <submittedName>
        <fullName evidence="2">Uncharacterized protein</fullName>
    </submittedName>
</protein>
<gene>
    <name evidence="2" type="ORF">Syun_019742</name>
</gene>
<evidence type="ECO:0000256" key="1">
    <source>
        <dbReference type="SAM" id="MobiDB-lite"/>
    </source>
</evidence>
<reference evidence="2 3" key="1">
    <citation type="submission" date="2024-01" db="EMBL/GenBank/DDBJ databases">
        <title>Genome assemblies of Stephania.</title>
        <authorList>
            <person name="Yang L."/>
        </authorList>
    </citation>
    <scope>NUCLEOTIDE SEQUENCE [LARGE SCALE GENOMIC DNA]</scope>
    <source>
        <strain evidence="2">YNDBR</strain>
        <tissue evidence="2">Leaf</tissue>
    </source>
</reference>
<dbReference type="EMBL" id="JBBNAF010000008">
    <property type="protein sequence ID" value="KAK9122125.1"/>
    <property type="molecule type" value="Genomic_DNA"/>
</dbReference>
<dbReference type="PANTHER" id="PTHR37604:SF1">
    <property type="entry name" value="TRANSCRIPTION INITIATION FACTOR TFIID SUBUNIT"/>
    <property type="match status" value="1"/>
</dbReference>
<evidence type="ECO:0000313" key="3">
    <source>
        <dbReference type="Proteomes" id="UP001420932"/>
    </source>
</evidence>
<feature type="region of interest" description="Disordered" evidence="1">
    <location>
        <begin position="1"/>
        <end position="20"/>
    </location>
</feature>
<dbReference type="PANTHER" id="PTHR37604">
    <property type="entry name" value="TRANSCRIPTION INITIATION FACTOR TFIID SUBUNIT"/>
    <property type="match status" value="1"/>
</dbReference>
<proteinExistence type="predicted"/>
<dbReference type="Gene3D" id="3.30.230.70">
    <property type="entry name" value="GHMP Kinase, N-terminal domain"/>
    <property type="match status" value="1"/>
</dbReference>
<dbReference type="AlphaFoldDB" id="A0AAP0NY90"/>
<dbReference type="InterPro" id="IPR020568">
    <property type="entry name" value="Ribosomal_Su5_D2-typ_SF"/>
</dbReference>
<comment type="caution">
    <text evidence="2">The sequence shown here is derived from an EMBL/GenBank/DDBJ whole genome shotgun (WGS) entry which is preliminary data.</text>
</comment>
<name>A0AAP0NY90_9MAGN</name>
<evidence type="ECO:0000313" key="2">
    <source>
        <dbReference type="EMBL" id="KAK9122125.1"/>
    </source>
</evidence>